<comment type="caution">
    <text evidence="2">The sequence shown here is derived from an EMBL/GenBank/DDBJ whole genome shotgun (WGS) entry which is preliminary data.</text>
</comment>
<evidence type="ECO:0000313" key="2">
    <source>
        <dbReference type="EMBL" id="KAH7639893.1"/>
    </source>
</evidence>
<proteinExistence type="predicted"/>
<dbReference type="AlphaFoldDB" id="A0A9D4SFL9"/>
<reference evidence="2" key="2">
    <citation type="journal article" date="2021" name="World Allergy Organ. J.">
        <title>Chromosome-level assembly of Dermatophagoides farinae genome and transcriptome reveals two novel allergens Der f 37 and Der f 39.</title>
        <authorList>
            <person name="Chen J."/>
            <person name="Cai Z."/>
            <person name="Fan D."/>
            <person name="Hu J."/>
            <person name="Hou Y."/>
            <person name="He Y."/>
            <person name="Zhang Z."/>
            <person name="Zhao Z."/>
            <person name="Gao P."/>
            <person name="Hu W."/>
            <person name="Sun J."/>
            <person name="Li J."/>
            <person name="Ji K."/>
        </authorList>
    </citation>
    <scope>NUCLEOTIDE SEQUENCE</scope>
    <source>
        <strain evidence="2">JKM2019</strain>
    </source>
</reference>
<dbReference type="Proteomes" id="UP000828236">
    <property type="component" value="Unassembled WGS sequence"/>
</dbReference>
<feature type="compositionally biased region" description="Low complexity" evidence="1">
    <location>
        <begin position="92"/>
        <end position="108"/>
    </location>
</feature>
<name>A0A9D4SFL9_DERFA</name>
<protein>
    <submittedName>
        <fullName evidence="2">Uncharacterized protein</fullName>
    </submittedName>
</protein>
<accession>A0A9D4SFL9</accession>
<dbReference type="EMBL" id="SDOV01000007">
    <property type="protein sequence ID" value="KAH7639893.1"/>
    <property type="molecule type" value="Genomic_DNA"/>
</dbReference>
<feature type="region of interest" description="Disordered" evidence="1">
    <location>
        <begin position="92"/>
        <end position="115"/>
    </location>
</feature>
<gene>
    <name evidence="2" type="ORF">HUG17_3926</name>
</gene>
<reference evidence="2" key="1">
    <citation type="submission" date="2020-06" db="EMBL/GenBank/DDBJ databases">
        <authorList>
            <person name="Ji K."/>
            <person name="Li J."/>
        </authorList>
    </citation>
    <scope>NUCLEOTIDE SEQUENCE</scope>
    <source>
        <strain evidence="2">JKM2019</strain>
        <tissue evidence="2">Whole body</tissue>
    </source>
</reference>
<organism evidence="2">
    <name type="scientific">Dermatophagoides farinae</name>
    <name type="common">American house dust mite</name>
    <dbReference type="NCBI Taxonomy" id="6954"/>
    <lineage>
        <taxon>Eukaryota</taxon>
        <taxon>Metazoa</taxon>
        <taxon>Ecdysozoa</taxon>
        <taxon>Arthropoda</taxon>
        <taxon>Chelicerata</taxon>
        <taxon>Arachnida</taxon>
        <taxon>Acari</taxon>
        <taxon>Acariformes</taxon>
        <taxon>Sarcoptiformes</taxon>
        <taxon>Astigmata</taxon>
        <taxon>Psoroptidia</taxon>
        <taxon>Analgoidea</taxon>
        <taxon>Pyroglyphidae</taxon>
        <taxon>Dermatophagoidinae</taxon>
        <taxon>Dermatophagoides</taxon>
    </lineage>
</organism>
<evidence type="ECO:0000256" key="1">
    <source>
        <dbReference type="SAM" id="MobiDB-lite"/>
    </source>
</evidence>
<sequence length="277" mass="30395">MDNPMGNFSIQNSNQSDYQLSLLYNNNNNEYNDGNNFSTISNNNNNNNFIQNNDNLMMKKDDSSTINLIDPCNSSILNGNIIYKEIGRTKNSSATTTTTNNNNAMMTPPSSPDNETSAYLAYQKTMNGNSNSFVTQEIPTNSVREFANSIELFDNPITLNNYSVASLITDNDCHKLIETELSPPPAPVSMTNTKSPLASMIITTKIADLGSNSRTTTTTTMGIKKTRGKKSNTIGSSSSSVTGRIDVSKQKHNLSKSAVLTRSIEMIMNLKKLIIID</sequence>
<feature type="region of interest" description="Disordered" evidence="1">
    <location>
        <begin position="213"/>
        <end position="242"/>
    </location>
</feature>